<organism evidence="15 16">
    <name type="scientific">Photobacterium proteolyticum</name>
    <dbReference type="NCBI Taxonomy" id="1903952"/>
    <lineage>
        <taxon>Bacteria</taxon>
        <taxon>Pseudomonadati</taxon>
        <taxon>Pseudomonadota</taxon>
        <taxon>Gammaproteobacteria</taxon>
        <taxon>Vibrionales</taxon>
        <taxon>Vibrionaceae</taxon>
        <taxon>Photobacterium</taxon>
    </lineage>
</organism>
<comment type="similarity">
    <text evidence="3 12">Belongs to the ketopantoate reductase family.</text>
</comment>
<dbReference type="Gene3D" id="3.40.50.720">
    <property type="entry name" value="NAD(P)-binding Rossmann-like Domain"/>
    <property type="match status" value="1"/>
</dbReference>
<comment type="catalytic activity">
    <reaction evidence="11 12">
        <text>(R)-pantoate + NADP(+) = 2-dehydropantoate + NADPH + H(+)</text>
        <dbReference type="Rhea" id="RHEA:16233"/>
        <dbReference type="ChEBI" id="CHEBI:11561"/>
        <dbReference type="ChEBI" id="CHEBI:15378"/>
        <dbReference type="ChEBI" id="CHEBI:15980"/>
        <dbReference type="ChEBI" id="CHEBI:57783"/>
        <dbReference type="ChEBI" id="CHEBI:58349"/>
        <dbReference type="EC" id="1.1.1.169"/>
    </reaction>
</comment>
<dbReference type="GO" id="GO:0015940">
    <property type="term" value="P:pantothenate biosynthetic process"/>
    <property type="evidence" value="ECO:0007669"/>
    <property type="project" value="UniProtKB-UniPathway"/>
</dbReference>
<dbReference type="GO" id="GO:0005737">
    <property type="term" value="C:cytoplasm"/>
    <property type="evidence" value="ECO:0007669"/>
    <property type="project" value="UniProtKB-SubCell"/>
</dbReference>
<dbReference type="STRING" id="1903952.BIT28_18170"/>
<evidence type="ECO:0000256" key="3">
    <source>
        <dbReference type="ARBA" id="ARBA00007870"/>
    </source>
</evidence>
<evidence type="ECO:0000313" key="16">
    <source>
        <dbReference type="Proteomes" id="UP000186905"/>
    </source>
</evidence>
<feature type="domain" description="Ketopantoate reductase N-terminal" evidence="13">
    <location>
        <begin position="4"/>
        <end position="147"/>
    </location>
</feature>
<dbReference type="Pfam" id="PF02558">
    <property type="entry name" value="ApbA"/>
    <property type="match status" value="1"/>
</dbReference>
<evidence type="ECO:0000256" key="8">
    <source>
        <dbReference type="ARBA" id="ARBA00022857"/>
    </source>
</evidence>
<comment type="subcellular location">
    <subcellularLocation>
        <location evidence="1">Cytoplasm</location>
    </subcellularLocation>
</comment>
<dbReference type="InterPro" id="IPR008927">
    <property type="entry name" value="6-PGluconate_DH-like_C_sf"/>
</dbReference>
<dbReference type="Gene3D" id="1.10.1040.10">
    <property type="entry name" value="N-(1-d-carboxylethyl)-l-norvaline Dehydrogenase, domain 2"/>
    <property type="match status" value="1"/>
</dbReference>
<dbReference type="FunFam" id="1.10.1040.10:FF:000014">
    <property type="entry name" value="2-dehydropantoate 2-reductase"/>
    <property type="match status" value="1"/>
</dbReference>
<evidence type="ECO:0000256" key="1">
    <source>
        <dbReference type="ARBA" id="ARBA00004496"/>
    </source>
</evidence>
<evidence type="ECO:0000256" key="7">
    <source>
        <dbReference type="ARBA" id="ARBA00022655"/>
    </source>
</evidence>
<reference evidence="15 16" key="1">
    <citation type="submission" date="2016-09" db="EMBL/GenBank/DDBJ databases">
        <title>Photobacterium proteolyticum sp. nov. a protease producing bacterium isolated from ocean sediments of Laizhou Bay.</title>
        <authorList>
            <person name="Li Y."/>
        </authorList>
    </citation>
    <scope>NUCLEOTIDE SEQUENCE [LARGE SCALE GENOMIC DNA]</scope>
    <source>
        <strain evidence="15 16">13-12</strain>
    </source>
</reference>
<dbReference type="SUPFAM" id="SSF48179">
    <property type="entry name" value="6-phosphogluconate dehydrogenase C-terminal domain-like"/>
    <property type="match status" value="1"/>
</dbReference>
<dbReference type="AlphaFoldDB" id="A0A1Q9GMS4"/>
<keyword evidence="16" id="KW-1185">Reference proteome</keyword>
<dbReference type="UniPathway" id="UPA00028">
    <property type="reaction ID" value="UER00004"/>
</dbReference>
<evidence type="ECO:0000256" key="2">
    <source>
        <dbReference type="ARBA" id="ARBA00004994"/>
    </source>
</evidence>
<keyword evidence="8 12" id="KW-0521">NADP</keyword>
<evidence type="ECO:0000313" key="15">
    <source>
        <dbReference type="EMBL" id="OLQ75945.1"/>
    </source>
</evidence>
<dbReference type="InterPro" id="IPR003710">
    <property type="entry name" value="ApbA"/>
</dbReference>
<dbReference type="SUPFAM" id="SSF51735">
    <property type="entry name" value="NAD(P)-binding Rossmann-fold domains"/>
    <property type="match status" value="1"/>
</dbReference>
<dbReference type="NCBIfam" id="NF005087">
    <property type="entry name" value="PRK06522.1-1"/>
    <property type="match status" value="1"/>
</dbReference>
<keyword evidence="6" id="KW-0963">Cytoplasm</keyword>
<dbReference type="EC" id="1.1.1.169" evidence="4 12"/>
<dbReference type="PANTHER" id="PTHR43765:SF2">
    <property type="entry name" value="2-DEHYDROPANTOATE 2-REDUCTASE"/>
    <property type="match status" value="1"/>
</dbReference>
<dbReference type="Proteomes" id="UP000186905">
    <property type="component" value="Unassembled WGS sequence"/>
</dbReference>
<evidence type="ECO:0000259" key="14">
    <source>
        <dbReference type="Pfam" id="PF08546"/>
    </source>
</evidence>
<comment type="function">
    <text evidence="12">Catalyzes the NADPH-dependent reduction of ketopantoate into pantoic acid.</text>
</comment>
<evidence type="ECO:0000256" key="11">
    <source>
        <dbReference type="ARBA" id="ARBA00048793"/>
    </source>
</evidence>
<dbReference type="RefSeq" id="WP_075763730.1">
    <property type="nucleotide sequence ID" value="NZ_MJIL01000069.1"/>
</dbReference>
<feature type="domain" description="Ketopantoate reductase C-terminal" evidence="14">
    <location>
        <begin position="173"/>
        <end position="295"/>
    </location>
</feature>
<evidence type="ECO:0000256" key="6">
    <source>
        <dbReference type="ARBA" id="ARBA00022490"/>
    </source>
</evidence>
<evidence type="ECO:0000256" key="12">
    <source>
        <dbReference type="RuleBase" id="RU362068"/>
    </source>
</evidence>
<dbReference type="InterPro" id="IPR013752">
    <property type="entry name" value="KPA_reductase"/>
</dbReference>
<proteinExistence type="inferred from homology"/>
<comment type="caution">
    <text evidence="15">The sequence shown here is derived from an EMBL/GenBank/DDBJ whole genome shotgun (WGS) entry which is preliminary data.</text>
</comment>
<keyword evidence="9 12" id="KW-0560">Oxidoreductase</keyword>
<evidence type="ECO:0000256" key="10">
    <source>
        <dbReference type="ARBA" id="ARBA00032024"/>
    </source>
</evidence>
<comment type="pathway">
    <text evidence="2 12">Cofactor biosynthesis; (R)-pantothenate biosynthesis; (R)-pantoate from 3-methyl-2-oxobutanoate: step 2/2.</text>
</comment>
<dbReference type="InterPro" id="IPR036291">
    <property type="entry name" value="NAD(P)-bd_dom_sf"/>
</dbReference>
<dbReference type="NCBIfam" id="TIGR00745">
    <property type="entry name" value="apbA_panE"/>
    <property type="match status" value="1"/>
</dbReference>
<keyword evidence="7 12" id="KW-0566">Pantothenate biosynthesis</keyword>
<accession>A0A1Q9GMS4</accession>
<evidence type="ECO:0000259" key="13">
    <source>
        <dbReference type="Pfam" id="PF02558"/>
    </source>
</evidence>
<name>A0A1Q9GMS4_9GAMM</name>
<dbReference type="Pfam" id="PF08546">
    <property type="entry name" value="ApbA_C"/>
    <property type="match status" value="1"/>
</dbReference>
<evidence type="ECO:0000256" key="5">
    <source>
        <dbReference type="ARBA" id="ARBA00019465"/>
    </source>
</evidence>
<dbReference type="OrthoDB" id="6530772at2"/>
<dbReference type="GO" id="GO:0050661">
    <property type="term" value="F:NADP binding"/>
    <property type="evidence" value="ECO:0007669"/>
    <property type="project" value="TreeGrafter"/>
</dbReference>
<evidence type="ECO:0000256" key="4">
    <source>
        <dbReference type="ARBA" id="ARBA00013014"/>
    </source>
</evidence>
<dbReference type="InterPro" id="IPR050838">
    <property type="entry name" value="Ketopantoate_reductase"/>
</dbReference>
<dbReference type="InterPro" id="IPR013328">
    <property type="entry name" value="6PGD_dom2"/>
</dbReference>
<sequence length="301" mass="33616">MKLTVVGAGAVGRLWGCKLSLQHDVHFWTRDNAPSLTVQLNPLAANDKSTICHFSANQPPVLTDADCILVIVKAFQVTQALKDIRRHLRPETPVIIMHNGMGSQDIARKLLPKNPLLYATTAQAAFRPDEQQVSHTGIGQTWLGALNTTGKKHKALADELDYALPPCQWHDDIAYPLWQKLAINCAINPLTAIHQCRNGELANQNYSQQLTDICHEVAQVMTAEGYPINSDELKQLADKVIKATSQNFSSMNQDICQHRPTEIDYITGYLIVRAKAHGITVPVNTRLWQQIKQLEQHNNDQ</sequence>
<dbReference type="PANTHER" id="PTHR43765">
    <property type="entry name" value="2-DEHYDROPANTOATE 2-REDUCTASE-RELATED"/>
    <property type="match status" value="1"/>
</dbReference>
<dbReference type="GO" id="GO:0008677">
    <property type="term" value="F:2-dehydropantoate 2-reductase activity"/>
    <property type="evidence" value="ECO:0007669"/>
    <property type="project" value="UniProtKB-EC"/>
</dbReference>
<protein>
    <recommendedName>
        <fullName evidence="5 12">2-dehydropantoate 2-reductase</fullName>
        <ecNumber evidence="4 12">1.1.1.169</ecNumber>
    </recommendedName>
    <alternativeName>
        <fullName evidence="10 12">Ketopantoate reductase</fullName>
    </alternativeName>
</protein>
<evidence type="ECO:0000256" key="9">
    <source>
        <dbReference type="ARBA" id="ARBA00023002"/>
    </source>
</evidence>
<dbReference type="InterPro" id="IPR013332">
    <property type="entry name" value="KPR_N"/>
</dbReference>
<gene>
    <name evidence="15" type="ORF">BIT28_18170</name>
</gene>
<dbReference type="EMBL" id="MJIL01000069">
    <property type="protein sequence ID" value="OLQ75945.1"/>
    <property type="molecule type" value="Genomic_DNA"/>
</dbReference>